<name>A0A176JSY0_9BACT</name>
<evidence type="ECO:0000256" key="1">
    <source>
        <dbReference type="SAM" id="SignalP"/>
    </source>
</evidence>
<keyword evidence="1" id="KW-0732">Signal</keyword>
<sequence>MKKLFLILILLIQVLFFAGESPASSDTCIASATSFEATNLLQVHFIDVGQGDCTLIISPSGSTMLIDAGLNKEFENVMNYLSAMGVEKIDILVVTHPDLDHIGSIDEIINTFKSFYRIYMPLYAKETKAFRYIVEAILDNDLQIVPALGGYFIPFDPAVNLEVVSPNRLHYDDANNYSVVILLQYGNIRFLFTGDAEVEVEEEMLSLGYDLDVDLLKLGHHGSKGSSSFEFLLATSPEFAVASVGENNRYGHPAMETINKLEELNIKLFRTDEAGNIVAISDGATITFITGSLDDIENELKISGW</sequence>
<dbReference type="Pfam" id="PF00753">
    <property type="entry name" value="Lactamase_B"/>
    <property type="match status" value="1"/>
</dbReference>
<dbReference type="OrthoDB" id="9761531at2"/>
<dbReference type="Proteomes" id="UP000077339">
    <property type="component" value="Unassembled WGS sequence"/>
</dbReference>
<dbReference type="RefSeq" id="WP_068349267.1">
    <property type="nucleotide sequence ID" value="NZ_JFHK01000036.1"/>
</dbReference>
<dbReference type="Gene3D" id="3.60.15.10">
    <property type="entry name" value="Ribonuclease Z/Hydroxyacylglutathione hydrolase-like"/>
    <property type="match status" value="1"/>
</dbReference>
<dbReference type="PATRIC" id="fig|1453497.3.peg.1309"/>
<dbReference type="InterPro" id="IPR035681">
    <property type="entry name" value="ComA-like_MBL"/>
</dbReference>
<dbReference type="AlphaFoldDB" id="A0A176JSY0"/>
<dbReference type="InterPro" id="IPR001279">
    <property type="entry name" value="Metallo-B-lactamas"/>
</dbReference>
<evidence type="ECO:0000313" key="4">
    <source>
        <dbReference type="Proteomes" id="UP000077339"/>
    </source>
</evidence>
<accession>A0A176JSY0</accession>
<dbReference type="InterPro" id="IPR036866">
    <property type="entry name" value="RibonucZ/Hydroxyglut_hydro"/>
</dbReference>
<evidence type="ECO:0000259" key="2">
    <source>
        <dbReference type="SMART" id="SM00849"/>
    </source>
</evidence>
<feature type="domain" description="Metallo-beta-lactamase" evidence="2">
    <location>
        <begin position="50"/>
        <end position="244"/>
    </location>
</feature>
<dbReference type="SMART" id="SM00849">
    <property type="entry name" value="Lactamase_B"/>
    <property type="match status" value="1"/>
</dbReference>
<comment type="caution">
    <text evidence="3">The sequence shown here is derived from an EMBL/GenBank/DDBJ whole genome shotgun (WGS) entry which is preliminary data.</text>
</comment>
<feature type="signal peptide" evidence="1">
    <location>
        <begin position="1"/>
        <end position="23"/>
    </location>
</feature>
<evidence type="ECO:0000313" key="3">
    <source>
        <dbReference type="EMBL" id="OAA26337.1"/>
    </source>
</evidence>
<dbReference type="SUPFAM" id="SSF56281">
    <property type="entry name" value="Metallo-hydrolase/oxidoreductase"/>
    <property type="match status" value="1"/>
</dbReference>
<reference evidence="3 4" key="1">
    <citation type="submission" date="2014-02" db="EMBL/GenBank/DDBJ databases">
        <title>Kosmotoga genome sequencing.</title>
        <authorList>
            <person name="Pollo S.M."/>
            <person name="Charchuk R."/>
            <person name="Nesbo C.L."/>
        </authorList>
    </citation>
    <scope>NUCLEOTIDE SEQUENCE [LARGE SCALE GENOMIC DNA]</scope>
    <source>
        <strain evidence="3 4">S304</strain>
    </source>
</reference>
<keyword evidence="4" id="KW-1185">Reference proteome</keyword>
<dbReference type="STRING" id="1453497.AT15_06550"/>
<dbReference type="InterPro" id="IPR052159">
    <property type="entry name" value="Competence_DNA_uptake"/>
</dbReference>
<organism evidence="3 4">
    <name type="scientific">Kosmotoga arenicorallina S304</name>
    <dbReference type="NCBI Taxonomy" id="1453497"/>
    <lineage>
        <taxon>Bacteria</taxon>
        <taxon>Thermotogati</taxon>
        <taxon>Thermotogota</taxon>
        <taxon>Thermotogae</taxon>
        <taxon>Kosmotogales</taxon>
        <taxon>Kosmotogaceae</taxon>
        <taxon>Kosmotoga</taxon>
    </lineage>
</organism>
<proteinExistence type="predicted"/>
<dbReference type="PANTHER" id="PTHR30619:SF7">
    <property type="entry name" value="BETA-LACTAMASE DOMAIN PROTEIN"/>
    <property type="match status" value="1"/>
</dbReference>
<dbReference type="EMBL" id="JFHK01000036">
    <property type="protein sequence ID" value="OAA26337.1"/>
    <property type="molecule type" value="Genomic_DNA"/>
</dbReference>
<dbReference type="PANTHER" id="PTHR30619">
    <property type="entry name" value="DNA INTERNALIZATION/COMPETENCE PROTEIN COMEC/REC2"/>
    <property type="match status" value="1"/>
</dbReference>
<dbReference type="CDD" id="cd07731">
    <property type="entry name" value="ComA-like_MBL-fold"/>
    <property type="match status" value="1"/>
</dbReference>
<protein>
    <recommendedName>
        <fullName evidence="2">Metallo-beta-lactamase domain-containing protein</fullName>
    </recommendedName>
</protein>
<feature type="chain" id="PRO_5008047355" description="Metallo-beta-lactamase domain-containing protein" evidence="1">
    <location>
        <begin position="24"/>
        <end position="305"/>
    </location>
</feature>
<gene>
    <name evidence="3" type="ORF">AT15_06550</name>
</gene>